<evidence type="ECO:0000256" key="15">
    <source>
        <dbReference type="PIRSR" id="PIRSR000346-1"/>
    </source>
</evidence>
<dbReference type="GO" id="GO:0009570">
    <property type="term" value="C:chloroplast stroma"/>
    <property type="evidence" value="ECO:0007669"/>
    <property type="project" value="TreeGrafter"/>
</dbReference>
<comment type="subcellular location">
    <subcellularLocation>
        <location evidence="2">Plastid</location>
        <location evidence="2">Chloroplast</location>
    </subcellularLocation>
</comment>
<dbReference type="GO" id="GO:0006633">
    <property type="term" value="P:fatty acid biosynthetic process"/>
    <property type="evidence" value="ECO:0007669"/>
    <property type="project" value="UniProtKB-KW"/>
</dbReference>
<comment type="caution">
    <text evidence="16">The sequence shown here is derived from an EMBL/GenBank/DDBJ whole genome shotgun (WGS) entry which is preliminary data.</text>
</comment>
<evidence type="ECO:0000256" key="10">
    <source>
        <dbReference type="ARBA" id="ARBA00023002"/>
    </source>
</evidence>
<evidence type="ECO:0000256" key="3">
    <source>
        <dbReference type="ARBA" id="ARBA00008749"/>
    </source>
</evidence>
<evidence type="ECO:0000256" key="13">
    <source>
        <dbReference type="ARBA" id="ARBA00023160"/>
    </source>
</evidence>
<evidence type="ECO:0000256" key="11">
    <source>
        <dbReference type="ARBA" id="ARBA00023004"/>
    </source>
</evidence>
<feature type="binding site" evidence="15">
    <location>
        <position position="161"/>
    </location>
    <ligand>
        <name>Fe cation</name>
        <dbReference type="ChEBI" id="CHEBI:24875"/>
        <label>2</label>
    </ligand>
</feature>
<dbReference type="AlphaFoldDB" id="A0AA38WHP5"/>
<evidence type="ECO:0000256" key="7">
    <source>
        <dbReference type="ARBA" id="ARBA00022723"/>
    </source>
</evidence>
<evidence type="ECO:0000256" key="14">
    <source>
        <dbReference type="ARBA" id="ARBA00030374"/>
    </source>
</evidence>
<evidence type="ECO:0000313" key="16">
    <source>
        <dbReference type="EMBL" id="KAJ9561502.1"/>
    </source>
</evidence>
<keyword evidence="8" id="KW-0276">Fatty acid metabolism</keyword>
<evidence type="ECO:0000313" key="17">
    <source>
        <dbReference type="Proteomes" id="UP001172457"/>
    </source>
</evidence>
<evidence type="ECO:0000256" key="1">
    <source>
        <dbReference type="ARBA" id="ARBA00001954"/>
    </source>
</evidence>
<keyword evidence="13" id="KW-0275">Fatty acid biosynthesis</keyword>
<dbReference type="CDD" id="cd01050">
    <property type="entry name" value="Acyl_ACP_Desat"/>
    <property type="match status" value="1"/>
</dbReference>
<sequence length="383" mass="43437">MNCICSPAFQCPPIGKTTTHPHHKLPHATVTAGLQMTTTHHHEITHSMPSKNIEVIKSLEPWVAKSILPSLKPADKSWQPSDFLPNSSQPFDQFATEVQTLRDQSAMLPDAYLVVLVGSMITEEALPTYESFLNRHDGILDETGASANPWAKWTRGWTAEENRHGDLLRTYLYLSGRVDMLMIERTIQNLIASGMDAETENNPYMGFVYTSFQERATFVTHGNTARLAKERGDPLLARICGIIASDEKRHEKAYIKIVEKLLEVDTTTTMLAIAEMLQKRIKMPSHLMNDGHDTSLFSHYWAAVEGLGVFTVGDYANVLEFLVQRWRLENLEGLTSEGQRAQEYVCGLAPKIRKLQERNQEWAQKMEQHGVNFSWIFNKKVIL</sequence>
<dbReference type="Pfam" id="PF03405">
    <property type="entry name" value="FA_desaturase_2"/>
    <property type="match status" value="1"/>
</dbReference>
<comment type="similarity">
    <text evidence="3">Belongs to the fatty acid desaturase type 2 family.</text>
</comment>
<keyword evidence="7 15" id="KW-0479">Metal-binding</keyword>
<keyword evidence="12" id="KW-0443">Lipid metabolism</keyword>
<dbReference type="EMBL" id="JARYMX010000002">
    <property type="protein sequence ID" value="KAJ9561502.1"/>
    <property type="molecule type" value="Genomic_DNA"/>
</dbReference>
<comment type="cofactor">
    <cofactor evidence="15">
        <name>Fe cation</name>
        <dbReference type="ChEBI" id="CHEBI:24875"/>
    </cofactor>
    <text evidence="15">Binds 2 iron ions per subunit.</text>
</comment>
<dbReference type="PANTHER" id="PTHR31155">
    <property type="entry name" value="ACYL- ACYL-CARRIER-PROTEIN DESATURASE-RELATED"/>
    <property type="match status" value="1"/>
</dbReference>
<feature type="binding site" evidence="15">
    <location>
        <position position="161"/>
    </location>
    <ligand>
        <name>Fe cation</name>
        <dbReference type="ChEBI" id="CHEBI:24875"/>
        <label>1</label>
    </ligand>
</feature>
<feature type="binding site" evidence="15">
    <location>
        <position position="164"/>
    </location>
    <ligand>
        <name>Fe cation</name>
        <dbReference type="ChEBI" id="CHEBI:24875"/>
        <label>1</label>
    </ligand>
</feature>
<dbReference type="FunFam" id="1.10.620.20:FF:000002">
    <property type="entry name" value="Stearoyl-[acyl-carrier-protein] 9-desaturase, chloroplastic"/>
    <property type="match status" value="1"/>
</dbReference>
<evidence type="ECO:0000256" key="12">
    <source>
        <dbReference type="ARBA" id="ARBA00023098"/>
    </source>
</evidence>
<dbReference type="InterPro" id="IPR009078">
    <property type="entry name" value="Ferritin-like_SF"/>
</dbReference>
<keyword evidence="11 15" id="KW-0408">Iron</keyword>
<name>A0AA38WHP5_9ASTR</name>
<accession>A0AA38WHP5</accession>
<keyword evidence="6" id="KW-0934">Plastid</keyword>
<evidence type="ECO:0000256" key="9">
    <source>
        <dbReference type="ARBA" id="ARBA00022946"/>
    </source>
</evidence>
<proteinExistence type="inferred from homology"/>
<evidence type="ECO:0000256" key="8">
    <source>
        <dbReference type="ARBA" id="ARBA00022832"/>
    </source>
</evidence>
<feature type="binding site" evidence="15">
    <location>
        <position position="250"/>
    </location>
    <ligand>
        <name>Fe cation</name>
        <dbReference type="ChEBI" id="CHEBI:24875"/>
        <label>2</label>
    </ligand>
</feature>
<dbReference type="PANTHER" id="PTHR31155:SF31">
    <property type="entry name" value="STEAROYL-[ACYL-CARRIER-PROTEIN] 9-DESATURASE 6, CHLOROPLASTIC"/>
    <property type="match status" value="1"/>
</dbReference>
<dbReference type="GO" id="GO:0046872">
    <property type="term" value="F:metal ion binding"/>
    <property type="evidence" value="ECO:0007669"/>
    <property type="project" value="UniProtKB-KW"/>
</dbReference>
<evidence type="ECO:0000256" key="4">
    <source>
        <dbReference type="ARBA" id="ARBA00022516"/>
    </source>
</evidence>
<evidence type="ECO:0000256" key="6">
    <source>
        <dbReference type="ARBA" id="ARBA00022640"/>
    </source>
</evidence>
<dbReference type="InterPro" id="IPR005067">
    <property type="entry name" value="Fatty_acid_desaturase-2"/>
</dbReference>
<dbReference type="PIRSF" id="PIRSF000346">
    <property type="entry name" value="Dlt9_acylACP_des"/>
    <property type="match status" value="1"/>
</dbReference>
<comment type="cofactor">
    <cofactor evidence="1">
        <name>Fe(2+)</name>
        <dbReference type="ChEBI" id="CHEBI:29033"/>
    </cofactor>
</comment>
<feature type="binding site" evidence="15">
    <location>
        <position position="247"/>
    </location>
    <ligand>
        <name>Fe cation</name>
        <dbReference type="ChEBI" id="CHEBI:24875"/>
        <label>2</label>
    </ligand>
</feature>
<feature type="binding site" evidence="15">
    <location>
        <position position="123"/>
    </location>
    <ligand>
        <name>Fe cation</name>
        <dbReference type="ChEBI" id="CHEBI:24875"/>
        <label>1</label>
    </ligand>
</feature>
<dbReference type="Gene3D" id="1.10.620.20">
    <property type="entry name" value="Ribonucleotide Reductase, subunit A"/>
    <property type="match status" value="1"/>
</dbReference>
<dbReference type="Proteomes" id="UP001172457">
    <property type="component" value="Chromosome 2"/>
</dbReference>
<keyword evidence="9" id="KW-0809">Transit peptide</keyword>
<protein>
    <recommendedName>
        <fullName evidence="14">Acyl-[acyl-carrier-protein] desaturase</fullName>
    </recommendedName>
</protein>
<gene>
    <name evidence="16" type="ORF">OSB04_006662</name>
</gene>
<keyword evidence="17" id="KW-1185">Reference proteome</keyword>
<feature type="binding site" evidence="15">
    <location>
        <position position="214"/>
    </location>
    <ligand>
        <name>Fe cation</name>
        <dbReference type="ChEBI" id="CHEBI:24875"/>
        <label>2</label>
    </ligand>
</feature>
<dbReference type="SUPFAM" id="SSF47240">
    <property type="entry name" value="Ferritin-like"/>
    <property type="match status" value="1"/>
</dbReference>
<reference evidence="16" key="1">
    <citation type="submission" date="2023-03" db="EMBL/GenBank/DDBJ databases">
        <title>Chromosome-scale reference genome and RAD-based genetic map of yellow starthistle (Centaurea solstitialis) reveal putative structural variation and QTLs associated with invader traits.</title>
        <authorList>
            <person name="Reatini B."/>
            <person name="Cang F.A."/>
            <person name="Jiang Q."/>
            <person name="Mckibben M.T.W."/>
            <person name="Barker M.S."/>
            <person name="Rieseberg L.H."/>
            <person name="Dlugosch K.M."/>
        </authorList>
    </citation>
    <scope>NUCLEOTIDE SEQUENCE</scope>
    <source>
        <strain evidence="16">CAN-66</strain>
        <tissue evidence="16">Leaf</tissue>
    </source>
</reference>
<feature type="binding site" evidence="15">
    <location>
        <position position="247"/>
    </location>
    <ligand>
        <name>Fe cation</name>
        <dbReference type="ChEBI" id="CHEBI:24875"/>
        <label>1</label>
    </ligand>
</feature>
<keyword evidence="5" id="KW-0150">Chloroplast</keyword>
<organism evidence="16 17">
    <name type="scientific">Centaurea solstitialis</name>
    <name type="common">yellow star-thistle</name>
    <dbReference type="NCBI Taxonomy" id="347529"/>
    <lineage>
        <taxon>Eukaryota</taxon>
        <taxon>Viridiplantae</taxon>
        <taxon>Streptophyta</taxon>
        <taxon>Embryophyta</taxon>
        <taxon>Tracheophyta</taxon>
        <taxon>Spermatophyta</taxon>
        <taxon>Magnoliopsida</taxon>
        <taxon>eudicotyledons</taxon>
        <taxon>Gunneridae</taxon>
        <taxon>Pentapetalae</taxon>
        <taxon>asterids</taxon>
        <taxon>campanulids</taxon>
        <taxon>Asterales</taxon>
        <taxon>Asteraceae</taxon>
        <taxon>Carduoideae</taxon>
        <taxon>Cardueae</taxon>
        <taxon>Centaureinae</taxon>
        <taxon>Centaurea</taxon>
    </lineage>
</organism>
<evidence type="ECO:0000256" key="5">
    <source>
        <dbReference type="ARBA" id="ARBA00022528"/>
    </source>
</evidence>
<dbReference type="InterPro" id="IPR012348">
    <property type="entry name" value="RNR-like"/>
</dbReference>
<keyword evidence="4" id="KW-0444">Lipid biosynthesis</keyword>
<dbReference type="GO" id="GO:0045300">
    <property type="term" value="F:stearoyl-[ACP] desaturase activity"/>
    <property type="evidence" value="ECO:0007669"/>
    <property type="project" value="InterPro"/>
</dbReference>
<keyword evidence="10" id="KW-0560">Oxidoreductase</keyword>
<evidence type="ECO:0000256" key="2">
    <source>
        <dbReference type="ARBA" id="ARBA00004229"/>
    </source>
</evidence>